<dbReference type="RefSeq" id="WP_204425436.1">
    <property type="nucleotide sequence ID" value="NZ_CP070228.1"/>
</dbReference>
<dbReference type="SFLD" id="SFLDG01129">
    <property type="entry name" value="C1.5:_HAD__Beta-PGM__Phosphata"/>
    <property type="match status" value="1"/>
</dbReference>
<name>A0ABX7II66_9ACTO</name>
<dbReference type="EMBL" id="CP070228">
    <property type="protein sequence ID" value="QRV02816.1"/>
    <property type="molecule type" value="Genomic_DNA"/>
</dbReference>
<dbReference type="PANTHER" id="PTHR43434:SF20">
    <property type="entry name" value="5'-NUCLEOTIDASE"/>
    <property type="match status" value="1"/>
</dbReference>
<dbReference type="InterPro" id="IPR050155">
    <property type="entry name" value="HAD-like_hydrolase_sf"/>
</dbReference>
<dbReference type="Pfam" id="PF13419">
    <property type="entry name" value="HAD_2"/>
    <property type="match status" value="1"/>
</dbReference>
<dbReference type="Pfam" id="PF13242">
    <property type="entry name" value="Hydrolase_like"/>
    <property type="match status" value="1"/>
</dbReference>
<reference evidence="1 2" key="1">
    <citation type="submission" date="2021-02" db="EMBL/GenBank/DDBJ databases">
        <title>Complete Genome Sequence of Arcanobacterium phocisimile strain DSM 26142T from a harbour seal.</title>
        <authorList>
            <person name="Borowiak M."/>
            <person name="Alssahen M."/>
            <person name="Malorny B."/>
            <person name="Laemmler C."/>
            <person name="Siebert U."/>
            <person name="Ploetz M."/>
            <person name="Abdulmawjood A."/>
        </authorList>
    </citation>
    <scope>NUCLEOTIDE SEQUENCE [LARGE SCALE GENOMIC DNA]</scope>
    <source>
        <strain evidence="1 2">DSM 26142</strain>
    </source>
</reference>
<dbReference type="Gene3D" id="1.10.150.240">
    <property type="entry name" value="Putative phosphatase, domain 2"/>
    <property type="match status" value="1"/>
</dbReference>
<proteinExistence type="predicted"/>
<organism evidence="1 2">
    <name type="scientific">Arcanobacterium phocisimile</name>
    <dbReference type="NCBI Taxonomy" id="1302235"/>
    <lineage>
        <taxon>Bacteria</taxon>
        <taxon>Bacillati</taxon>
        <taxon>Actinomycetota</taxon>
        <taxon>Actinomycetes</taxon>
        <taxon>Actinomycetales</taxon>
        <taxon>Actinomycetaceae</taxon>
        <taxon>Arcanobacterium</taxon>
    </lineage>
</organism>
<dbReference type="InterPro" id="IPR023198">
    <property type="entry name" value="PGP-like_dom2"/>
</dbReference>
<evidence type="ECO:0000313" key="2">
    <source>
        <dbReference type="Proteomes" id="UP000602653"/>
    </source>
</evidence>
<accession>A0ABX7II66</accession>
<gene>
    <name evidence="1" type="ORF">JTE88_03570</name>
</gene>
<dbReference type="Gene3D" id="3.40.50.1000">
    <property type="entry name" value="HAD superfamily/HAD-like"/>
    <property type="match status" value="1"/>
</dbReference>
<dbReference type="SFLD" id="SFLDS00003">
    <property type="entry name" value="Haloacid_Dehalogenase"/>
    <property type="match status" value="1"/>
</dbReference>
<evidence type="ECO:0000313" key="1">
    <source>
        <dbReference type="EMBL" id="QRV02816.1"/>
    </source>
</evidence>
<dbReference type="InterPro" id="IPR036412">
    <property type="entry name" value="HAD-like_sf"/>
</dbReference>
<keyword evidence="2" id="KW-1185">Reference proteome</keyword>
<dbReference type="SUPFAM" id="SSF56784">
    <property type="entry name" value="HAD-like"/>
    <property type="match status" value="1"/>
</dbReference>
<dbReference type="PANTHER" id="PTHR43434">
    <property type="entry name" value="PHOSPHOGLYCOLATE PHOSPHATASE"/>
    <property type="match status" value="1"/>
</dbReference>
<dbReference type="Proteomes" id="UP000602653">
    <property type="component" value="Chromosome"/>
</dbReference>
<protein>
    <submittedName>
        <fullName evidence="1">HAD hydrolase-like protein</fullName>
    </submittedName>
</protein>
<dbReference type="InterPro" id="IPR041492">
    <property type="entry name" value="HAD_2"/>
</dbReference>
<sequence length="237" mass="26023">MVGMLRAVLFDVDGTLTDSAPLIKRTMADVMRSRAGINMPDEAFSRYVGPPLEETFLDLGVAVNQIDDYIEEYRQRYALIVETTPLFDGIAKLLADVKALGLATATATSKGEEPARKILKLTQIDQFFDVIAGADTAIGRSHKHQVVERALNLLENTGVLDAAQRCPVLPLGTDWSQRDLRDDVVMVGDRNFDTDGAAVHGIRTILVDWGEGSAAEHAHAWRHVRTIDELTQLLGSL</sequence>
<dbReference type="InterPro" id="IPR023214">
    <property type="entry name" value="HAD_sf"/>
</dbReference>